<accession>A0A151JXV6</accession>
<dbReference type="Proteomes" id="UP000078541">
    <property type="component" value="Unassembled WGS sequence"/>
</dbReference>
<evidence type="ECO:0000256" key="1">
    <source>
        <dbReference type="ARBA" id="ARBA00022741"/>
    </source>
</evidence>
<evidence type="ECO:0000256" key="2">
    <source>
        <dbReference type="ARBA" id="ARBA00022840"/>
    </source>
</evidence>
<name>A0A151JXV6_9HYME</name>
<evidence type="ECO:0000313" key="4">
    <source>
        <dbReference type="EMBL" id="KYN40118.1"/>
    </source>
</evidence>
<keyword evidence="3" id="KW-1133">Transmembrane helix</keyword>
<dbReference type="Gene3D" id="3.40.50.300">
    <property type="entry name" value="P-loop containing nucleotide triphosphate hydrolases"/>
    <property type="match status" value="1"/>
</dbReference>
<feature type="transmembrane region" description="Helical" evidence="3">
    <location>
        <begin position="259"/>
        <end position="282"/>
    </location>
</feature>
<dbReference type="AlphaFoldDB" id="A0A151JXV6"/>
<keyword evidence="2" id="KW-0067">ATP-binding</keyword>
<dbReference type="EMBL" id="KQ981524">
    <property type="protein sequence ID" value="KYN40118.1"/>
    <property type="molecule type" value="Genomic_DNA"/>
</dbReference>
<dbReference type="InterPro" id="IPR050173">
    <property type="entry name" value="ABC_transporter_C-like"/>
</dbReference>
<dbReference type="GO" id="GO:0005524">
    <property type="term" value="F:ATP binding"/>
    <property type="evidence" value="ECO:0007669"/>
    <property type="project" value="UniProtKB-KW"/>
</dbReference>
<protein>
    <submittedName>
        <fullName evidence="4">Multidrug resistance-associated protein 4</fullName>
    </submittedName>
</protein>
<dbReference type="STRING" id="34720.A0A151JXV6"/>
<keyword evidence="3" id="KW-0472">Membrane</keyword>
<feature type="transmembrane region" description="Helical" evidence="3">
    <location>
        <begin position="91"/>
        <end position="113"/>
    </location>
</feature>
<organism evidence="4 5">
    <name type="scientific">Trachymyrmex septentrionalis</name>
    <dbReference type="NCBI Taxonomy" id="34720"/>
    <lineage>
        <taxon>Eukaryota</taxon>
        <taxon>Metazoa</taxon>
        <taxon>Ecdysozoa</taxon>
        <taxon>Arthropoda</taxon>
        <taxon>Hexapoda</taxon>
        <taxon>Insecta</taxon>
        <taxon>Pterygota</taxon>
        <taxon>Neoptera</taxon>
        <taxon>Endopterygota</taxon>
        <taxon>Hymenoptera</taxon>
        <taxon>Apocrita</taxon>
        <taxon>Aculeata</taxon>
        <taxon>Formicoidea</taxon>
        <taxon>Formicidae</taxon>
        <taxon>Myrmicinae</taxon>
        <taxon>Trachymyrmex</taxon>
    </lineage>
</organism>
<reference evidence="4 5" key="1">
    <citation type="submission" date="2016-03" db="EMBL/GenBank/DDBJ databases">
        <title>Trachymyrmex septentrionalis WGS genome.</title>
        <authorList>
            <person name="Nygaard S."/>
            <person name="Hu H."/>
            <person name="Boomsma J."/>
            <person name="Zhang G."/>
        </authorList>
    </citation>
    <scope>NUCLEOTIDE SEQUENCE [LARGE SCALE GENOMIC DNA]</scope>
    <source>
        <strain evidence="4">Tsep2-gDNA-1</strain>
        <tissue evidence="4">Whole body</tissue>
    </source>
</reference>
<dbReference type="GO" id="GO:0042626">
    <property type="term" value="F:ATPase-coupled transmembrane transporter activity"/>
    <property type="evidence" value="ECO:0007669"/>
    <property type="project" value="TreeGrafter"/>
</dbReference>
<feature type="transmembrane region" description="Helical" evidence="3">
    <location>
        <begin position="133"/>
        <end position="158"/>
    </location>
</feature>
<feature type="transmembrane region" description="Helical" evidence="3">
    <location>
        <begin position="6"/>
        <end position="27"/>
    </location>
</feature>
<keyword evidence="1" id="KW-0547">Nucleotide-binding</keyword>
<evidence type="ECO:0000256" key="3">
    <source>
        <dbReference type="SAM" id="Phobius"/>
    </source>
</evidence>
<keyword evidence="3" id="KW-0812">Transmembrane</keyword>
<evidence type="ECO:0000313" key="5">
    <source>
        <dbReference type="Proteomes" id="UP000078541"/>
    </source>
</evidence>
<dbReference type="GO" id="GO:0016020">
    <property type="term" value="C:membrane"/>
    <property type="evidence" value="ECO:0007669"/>
    <property type="project" value="TreeGrafter"/>
</dbReference>
<gene>
    <name evidence="4" type="ORF">ALC56_05478</name>
</gene>
<dbReference type="PANTHER" id="PTHR24223:SF415">
    <property type="entry name" value="FI20190P1"/>
    <property type="match status" value="1"/>
</dbReference>
<dbReference type="PANTHER" id="PTHR24223">
    <property type="entry name" value="ATP-BINDING CASSETTE SUB-FAMILY C"/>
    <property type="match status" value="1"/>
</dbReference>
<sequence length="287" mass="32918">MWQKAGISCLVGIGTLLIIVLPGQEILSFLNLKLRTMIAPLTDRRVQLMSELIAGIQVSPKNVRQGEIVQIVSVIRKLEINQIKFSSYVRVAYLAIIAFTERLTVYFTLIMFFLMENNLTVDVTYEMSTYFNILQLVVALYFPQGLILLGESIVDFLLMDGVNTRRFSENTPQLQFKSQKPKKETNAENQIGLTQGSSKYNFPDNLSTGYFTNNPNLRISYASQESWLFSGTVRDNILFSQSYDNARYMQVLFVVQSNCCGYCLCIVCIFNVYIFLLLHVRIRNFYT</sequence>
<keyword evidence="5" id="KW-1185">Reference proteome</keyword>
<dbReference type="InterPro" id="IPR027417">
    <property type="entry name" value="P-loop_NTPase"/>
</dbReference>
<proteinExistence type="predicted"/>